<feature type="transmembrane region" description="Helical" evidence="8">
    <location>
        <begin position="492"/>
        <end position="511"/>
    </location>
</feature>
<dbReference type="OMA" id="FISWTCC"/>
<keyword evidence="6 8" id="KW-0472">Membrane</keyword>
<evidence type="ECO:0000256" key="3">
    <source>
        <dbReference type="ARBA" id="ARBA00022692"/>
    </source>
</evidence>
<feature type="transmembrane region" description="Helical" evidence="8">
    <location>
        <begin position="464"/>
        <end position="486"/>
    </location>
</feature>
<feature type="transmembrane region" description="Helical" evidence="8">
    <location>
        <begin position="248"/>
        <end position="270"/>
    </location>
</feature>
<dbReference type="GeneID" id="25369623"/>
<feature type="transmembrane region" description="Helical" evidence="8">
    <location>
        <begin position="126"/>
        <end position="147"/>
    </location>
</feature>
<feature type="domain" description="Amino acid permease/ SLC12A" evidence="9">
    <location>
        <begin position="57"/>
        <end position="519"/>
    </location>
</feature>
<feature type="transmembrane region" description="Helical" evidence="8">
    <location>
        <begin position="201"/>
        <end position="219"/>
    </location>
</feature>
<evidence type="ECO:0000313" key="10">
    <source>
        <dbReference type="EMBL" id="KEQ98664.1"/>
    </source>
</evidence>
<dbReference type="Gene3D" id="1.20.1740.10">
    <property type="entry name" value="Amino acid/polyamine transporter I"/>
    <property type="match status" value="1"/>
</dbReference>
<dbReference type="GO" id="GO:0016020">
    <property type="term" value="C:membrane"/>
    <property type="evidence" value="ECO:0007669"/>
    <property type="project" value="UniProtKB-SubCell"/>
</dbReference>
<dbReference type="PIRSF" id="PIRSF006060">
    <property type="entry name" value="AA_transporter"/>
    <property type="match status" value="1"/>
</dbReference>
<dbReference type="STRING" id="1043005.A0A074YR90"/>
<evidence type="ECO:0000259" key="9">
    <source>
        <dbReference type="Pfam" id="PF00324"/>
    </source>
</evidence>
<evidence type="ECO:0000256" key="2">
    <source>
        <dbReference type="ARBA" id="ARBA00022448"/>
    </source>
</evidence>
<dbReference type="InterPro" id="IPR004841">
    <property type="entry name" value="AA-permease/SLC12A_dom"/>
</dbReference>
<feature type="transmembrane region" description="Helical" evidence="8">
    <location>
        <begin position="290"/>
        <end position="308"/>
    </location>
</feature>
<dbReference type="GO" id="GO:0015171">
    <property type="term" value="F:amino acid transmembrane transporter activity"/>
    <property type="evidence" value="ECO:0007669"/>
    <property type="project" value="TreeGrafter"/>
</dbReference>
<organism evidence="10 11">
    <name type="scientific">Aureobasidium subglaciale (strain EXF-2481)</name>
    <name type="common">Aureobasidium pullulans var. subglaciale</name>
    <dbReference type="NCBI Taxonomy" id="1043005"/>
    <lineage>
        <taxon>Eukaryota</taxon>
        <taxon>Fungi</taxon>
        <taxon>Dikarya</taxon>
        <taxon>Ascomycota</taxon>
        <taxon>Pezizomycotina</taxon>
        <taxon>Dothideomycetes</taxon>
        <taxon>Dothideomycetidae</taxon>
        <taxon>Dothideales</taxon>
        <taxon>Saccotheciaceae</taxon>
        <taxon>Aureobasidium</taxon>
    </lineage>
</organism>
<dbReference type="RefSeq" id="XP_013347595.1">
    <property type="nucleotide sequence ID" value="XM_013492141.1"/>
</dbReference>
<dbReference type="EMBL" id="KL584751">
    <property type="protein sequence ID" value="KEQ98664.1"/>
    <property type="molecule type" value="Genomic_DNA"/>
</dbReference>
<evidence type="ECO:0000256" key="8">
    <source>
        <dbReference type="SAM" id="Phobius"/>
    </source>
</evidence>
<feature type="transmembrane region" description="Helical" evidence="8">
    <location>
        <begin position="167"/>
        <end position="189"/>
    </location>
</feature>
<accession>A0A074YR90</accession>
<comment type="subcellular location">
    <subcellularLocation>
        <location evidence="1">Membrane</location>
        <topology evidence="1">Multi-pass membrane protein</topology>
    </subcellularLocation>
</comment>
<reference evidence="10 11" key="1">
    <citation type="journal article" date="2014" name="BMC Genomics">
        <title>Genome sequencing of four Aureobasidium pullulans varieties: biotechnological potential, stress tolerance, and description of new species.</title>
        <authorList>
            <person name="Gostin Ar C."/>
            <person name="Ohm R.A."/>
            <person name="Kogej T."/>
            <person name="Sonjak S."/>
            <person name="Turk M."/>
            <person name="Zajc J."/>
            <person name="Zalar P."/>
            <person name="Grube M."/>
            <person name="Sun H."/>
            <person name="Han J."/>
            <person name="Sharma A."/>
            <person name="Chiniquy J."/>
            <person name="Ngan C.Y."/>
            <person name="Lipzen A."/>
            <person name="Barry K."/>
            <person name="Grigoriev I.V."/>
            <person name="Gunde-Cimerman N."/>
        </authorList>
    </citation>
    <scope>NUCLEOTIDE SEQUENCE [LARGE SCALE GENOMIC DNA]</scope>
    <source>
        <strain evidence="10 11">EXF-2481</strain>
    </source>
</reference>
<keyword evidence="11" id="KW-1185">Reference proteome</keyword>
<evidence type="ECO:0000256" key="4">
    <source>
        <dbReference type="ARBA" id="ARBA00022970"/>
    </source>
</evidence>
<keyword evidence="3 8" id="KW-0812">Transmembrane</keyword>
<proteinExistence type="predicted"/>
<dbReference type="Proteomes" id="UP000030641">
    <property type="component" value="Unassembled WGS sequence"/>
</dbReference>
<name>A0A074YR90_AURSE</name>
<dbReference type="AlphaFoldDB" id="A0A074YR90"/>
<sequence length="560" mass="61734">MSDKLSREQSRVKSPFEVDHEKGDGIYQTSSGPVRGDVGDVFDESYGTTQRGLKSRHAQMIALGGTIGTGLFVGSGQTLARGGPAFILGSFIFMAALIWMIVTAITEMSAYLPTRGSSMTMFADRFVSSSFGFALGWLYWYSLGILVPYEITAAGLVIEYWGSTISIAVWISIMLVLIVALNLLPVKFYGEVEFWFAGTKVIMMVGLLLVSLVLFWGGGPSHDRLGFRYWQNPGAANVYLAEGNTGRFIALLSTWVLSAFPFAFAPELLVATGGEIEDPRRNLPIAARRYFYRLIFFYIFSVLAIGVICPSNDSALTNGGAGAGSSAFVVGIKNAGIPILDSIINGGIVLSAWSSGNSFLYLSGRSLYSLALAGNAPAWFKKCSKNGVPYRAMGVSSLFALLAYLNVANSASVVFNWFVNLTNTSAFISWICCCVTYLRFRKAIVAQGIPDSELPYRNTIMQPWGAWFAMVFFSVLTLINGFTVFWPQNWSIASFFTAYVGIPIPIIIYVVHKVFWARSELWARPPHTVDLVTGLDEVMTTHKPKKPYTKWYHYVKVLWE</sequence>
<dbReference type="InterPro" id="IPR050524">
    <property type="entry name" value="APC_YAT"/>
</dbReference>
<dbReference type="HOGENOM" id="CLU_007946_12_1_1"/>
<dbReference type="FunFam" id="1.20.1740.10:FF:000006">
    <property type="entry name" value="General amino acid permease"/>
    <property type="match status" value="1"/>
</dbReference>
<evidence type="ECO:0000313" key="11">
    <source>
        <dbReference type="Proteomes" id="UP000030641"/>
    </source>
</evidence>
<evidence type="ECO:0000256" key="5">
    <source>
        <dbReference type="ARBA" id="ARBA00022989"/>
    </source>
</evidence>
<feature type="transmembrane region" description="Helical" evidence="8">
    <location>
        <begin position="85"/>
        <end position="105"/>
    </location>
</feature>
<feature type="region of interest" description="Disordered" evidence="7">
    <location>
        <begin position="1"/>
        <end position="33"/>
    </location>
</feature>
<evidence type="ECO:0000256" key="6">
    <source>
        <dbReference type="ARBA" id="ARBA00023136"/>
    </source>
</evidence>
<dbReference type="PANTHER" id="PTHR43341">
    <property type="entry name" value="AMINO ACID PERMEASE"/>
    <property type="match status" value="1"/>
</dbReference>
<dbReference type="InParanoid" id="A0A074YR90"/>
<dbReference type="Pfam" id="PF00324">
    <property type="entry name" value="AA_permease"/>
    <property type="match status" value="1"/>
</dbReference>
<evidence type="ECO:0000256" key="1">
    <source>
        <dbReference type="ARBA" id="ARBA00004141"/>
    </source>
</evidence>
<protein>
    <recommendedName>
        <fullName evidence="9">Amino acid permease/ SLC12A domain-containing protein</fullName>
    </recommendedName>
</protein>
<feature type="transmembrane region" description="Helical" evidence="8">
    <location>
        <begin position="60"/>
        <end position="79"/>
    </location>
</feature>
<keyword evidence="5 8" id="KW-1133">Transmembrane helix</keyword>
<dbReference type="OrthoDB" id="3900342at2759"/>
<dbReference type="PANTHER" id="PTHR43341:SF38">
    <property type="entry name" value="PROLINE TRANSPORTER (EUROFUNG)"/>
    <property type="match status" value="1"/>
</dbReference>
<evidence type="ECO:0000256" key="7">
    <source>
        <dbReference type="SAM" id="MobiDB-lite"/>
    </source>
</evidence>
<keyword evidence="2" id="KW-0813">Transport</keyword>
<feature type="transmembrane region" description="Helical" evidence="8">
    <location>
        <begin position="392"/>
        <end position="411"/>
    </location>
</feature>
<feature type="compositionally biased region" description="Basic and acidic residues" evidence="7">
    <location>
        <begin position="1"/>
        <end position="24"/>
    </location>
</feature>
<keyword evidence="4" id="KW-0029">Amino-acid transport</keyword>
<gene>
    <name evidence="10" type="ORF">AUEXF2481DRAFT_62461</name>
</gene>